<dbReference type="Pfam" id="PF00270">
    <property type="entry name" value="DEAD"/>
    <property type="match status" value="1"/>
</dbReference>
<dbReference type="Pfam" id="PF11898">
    <property type="entry name" value="DUF3418"/>
    <property type="match status" value="1"/>
</dbReference>
<dbReference type="NCBIfam" id="TIGR01967">
    <property type="entry name" value="DEAH_box_HrpA"/>
    <property type="match status" value="1"/>
</dbReference>
<keyword evidence="3 7" id="KW-0347">Helicase</keyword>
<evidence type="ECO:0000313" key="8">
    <source>
        <dbReference type="Proteomes" id="UP000516072"/>
    </source>
</evidence>
<dbReference type="RefSeq" id="WP_232085975.1">
    <property type="nucleotide sequence ID" value="NZ_LR778175.1"/>
</dbReference>
<evidence type="ECO:0000256" key="4">
    <source>
        <dbReference type="ARBA" id="ARBA00022840"/>
    </source>
</evidence>
<dbReference type="FunFam" id="1.20.120.1080:FF:000005">
    <property type="entry name" value="ATP-dependent helicase HrpA"/>
    <property type="match status" value="1"/>
</dbReference>
<keyword evidence="8" id="KW-1185">Reference proteome</keyword>
<dbReference type="PROSITE" id="PS51192">
    <property type="entry name" value="HELICASE_ATP_BIND_1"/>
    <property type="match status" value="1"/>
</dbReference>
<dbReference type="Pfam" id="PF04408">
    <property type="entry name" value="WHD_HA2"/>
    <property type="match status" value="1"/>
</dbReference>
<evidence type="ECO:0000259" key="6">
    <source>
        <dbReference type="PROSITE" id="PS51194"/>
    </source>
</evidence>
<dbReference type="SMART" id="SM00382">
    <property type="entry name" value="AAA"/>
    <property type="match status" value="1"/>
</dbReference>
<evidence type="ECO:0000313" key="7">
    <source>
        <dbReference type="EMBL" id="CAB1275205.1"/>
    </source>
</evidence>
<dbReference type="GO" id="GO:0016787">
    <property type="term" value="F:hydrolase activity"/>
    <property type="evidence" value="ECO:0007669"/>
    <property type="project" value="UniProtKB-KW"/>
</dbReference>
<dbReference type="InterPro" id="IPR007502">
    <property type="entry name" value="Helicase-assoc_dom"/>
</dbReference>
<proteinExistence type="predicted"/>
<evidence type="ECO:0000256" key="1">
    <source>
        <dbReference type="ARBA" id="ARBA00022741"/>
    </source>
</evidence>
<dbReference type="GO" id="GO:0005524">
    <property type="term" value="F:ATP binding"/>
    <property type="evidence" value="ECO:0007669"/>
    <property type="project" value="UniProtKB-KW"/>
</dbReference>
<dbReference type="InterPro" id="IPR014001">
    <property type="entry name" value="Helicase_ATP-bd"/>
</dbReference>
<dbReference type="Pfam" id="PF00271">
    <property type="entry name" value="Helicase_C"/>
    <property type="match status" value="1"/>
</dbReference>
<evidence type="ECO:0000259" key="5">
    <source>
        <dbReference type="PROSITE" id="PS51192"/>
    </source>
</evidence>
<dbReference type="InterPro" id="IPR011545">
    <property type="entry name" value="DEAD/DEAH_box_helicase_dom"/>
</dbReference>
<dbReference type="InterPro" id="IPR024590">
    <property type="entry name" value="HrpA_C"/>
</dbReference>
<dbReference type="Pfam" id="PF07717">
    <property type="entry name" value="OB_NTP_bind"/>
    <property type="match status" value="1"/>
</dbReference>
<dbReference type="PROSITE" id="PS51194">
    <property type="entry name" value="HELICASE_CTER"/>
    <property type="match status" value="1"/>
</dbReference>
<keyword evidence="2 7" id="KW-0378">Hydrolase</keyword>
<reference evidence="7 8" key="1">
    <citation type="submission" date="2020-03" db="EMBL/GenBank/DDBJ databases">
        <authorList>
            <person name="Picone N."/>
        </authorList>
    </citation>
    <scope>NUCLEOTIDE SEQUENCE [LARGE SCALE GENOMIC DNA]</scope>
    <source>
        <strain evidence="7">NSCAC1</strain>
    </source>
</reference>
<dbReference type="SMART" id="SM00490">
    <property type="entry name" value="HELICc"/>
    <property type="match status" value="1"/>
</dbReference>
<dbReference type="CDD" id="cd18791">
    <property type="entry name" value="SF2_C_RHA"/>
    <property type="match status" value="1"/>
</dbReference>
<protein>
    <submittedName>
        <fullName evidence="7">ATP-dependent RNA helicase HrpA</fullName>
        <ecNumber evidence="7">3.6.4.13</ecNumber>
    </submittedName>
</protein>
<name>A0A7G1Q9A6_9GAMM</name>
<dbReference type="Gene3D" id="1.20.120.1080">
    <property type="match status" value="1"/>
</dbReference>
<dbReference type="InterPro" id="IPR011709">
    <property type="entry name" value="DEAD-box_helicase_OB_fold"/>
</dbReference>
<keyword evidence="4" id="KW-0067">ATP-binding</keyword>
<dbReference type="FunFam" id="3.40.50.300:FF:000575">
    <property type="entry name" value="ATP-dependent helicase hrpA"/>
    <property type="match status" value="1"/>
</dbReference>
<dbReference type="SUPFAM" id="SSF52540">
    <property type="entry name" value="P-loop containing nucleoside triphosphate hydrolases"/>
    <property type="match status" value="1"/>
</dbReference>
<dbReference type="SMART" id="SM00487">
    <property type="entry name" value="DEXDc"/>
    <property type="match status" value="1"/>
</dbReference>
<dbReference type="Gene3D" id="3.40.50.300">
    <property type="entry name" value="P-loop containing nucleotide triphosphate hydrolases"/>
    <property type="match status" value="2"/>
</dbReference>
<sequence length="1304" mass="150786">MSLNLEQLHALKSKIPYCMGYDQRRLTYRLQQLIKNKPNSEDSQLISIIQAVEQSYFKREQRQNNRPTPIFPLGLPITDRRADIKTTIEQHQVTIICGETGSGKTTQLPKICLELNRGISRIIGHTQPRRIAARSVAARIAEELASPLGDVVGYKIRFQDRLSPKTYIKLMTDGILLAETQKDPNLDHYDTLIIDEAHERSLNIDFLLGYLKQILPKRPDLKVIITSATIDTKKFSDHFNQAPVIEVSGRSYPVEIRYRPLYEETEDKADQDIQQGILAGIKECTKIGLGDILVFLPGEREIHETTTFLKKHPTLHSDVLPLYGRLSNTAQNQIFNPIQNKRRIILATNVAETSLTVPGIHYVIDTGLARISRYSTRNKVQQLPIEKISQSSANQRAGRCGRITAGVCIRLYSEVDFQNRPKFTDPEILRTNLASVILQMKGLKLGDPKDFPFIDPPPTKMINDGLRLLLEIGAVNKNQDLTKVGKQLIRLPIDPKIGRIVIAGGALHCLKEILIITSGLSIQDPRERPLDQQQAADIAHTRFVHEQSDFLSYLNIWEEFQNQKNQLSQNKLRTYCHDHFLSYLRLKEWQDTHQQLQDLAVQLGFSINQIPAEYNVIHQALLAGLLTNIAFKTERADYLGTRNIKLHIFPGSGLFQKAPKWIMAADLIETTKLYARCVAKIDPQWVEPLASHLLKHSYFNPHWEKNPAQVMADEQVTLYGLIIIPKRRVHYGPIDTKYSREIFIREALINGEYKTSASFFTHNQELINSIEDLEHKNRRQDILVDERVLYQFYEQYIPVDIYSGTRFEHWYQQASKDNPKLLYLTEEMLIRRNVDDITQDKFPDKITIQGIPLSLSYRFDPSHSEDGVMVTIPVAVLNQLNEEPFQWLVPGLLKEKIIFLIKSLPKNLRRHFVPVPDFAEYCCQILNFREGNFLEMLANQLRKKAGVSITEKIWEDIHFPPHLLIGFQLVDEKNRTLAIDQSLAALQKQWGHKTQTHFEKANIYPVQEKITQWNFGDLAEQVELKEQGLPLIAYPALRDQGNSVSLIVRDSREEAEEITLVGLRRLFMLALDSQIKTLRKNLPKIQKICLHYTHIPSSPWKDEYLSTQHSCEKLKDEIIKIIIDRTFLINRPLIRNEKEFTLRQSQYKSDLFLTANEFCHLAAEILNQYHLVIKTISSPSPIGWLVSINDIKAQLTYLIYHGFISETPLSYLTYFPRYLEAIKLRYTKLKQDPQRDQQRCKEILPLWEAYLKKWKAQHEGGKVRPELTTYRWMLEEYRVSLFAQELGTSCPISPKRLKSLWEKT</sequence>
<dbReference type="NCBIfam" id="NF008348">
    <property type="entry name" value="PRK11131.1"/>
    <property type="match status" value="1"/>
</dbReference>
<dbReference type="KEGG" id="ntg:NSCAC_0550"/>
<dbReference type="GO" id="GO:0003723">
    <property type="term" value="F:RNA binding"/>
    <property type="evidence" value="ECO:0007669"/>
    <property type="project" value="TreeGrafter"/>
</dbReference>
<dbReference type="EMBL" id="LR778175">
    <property type="protein sequence ID" value="CAB1275205.1"/>
    <property type="molecule type" value="Genomic_DNA"/>
</dbReference>
<dbReference type="Pfam" id="PF21010">
    <property type="entry name" value="HA2_C"/>
    <property type="match status" value="1"/>
</dbReference>
<accession>A0A7G1Q9A6</accession>
<organism evidence="7 8">
    <name type="scientific">Candidatus Nitrosacidococcus tergens</name>
    <dbReference type="NCBI Taxonomy" id="553981"/>
    <lineage>
        <taxon>Bacteria</taxon>
        <taxon>Pseudomonadati</taxon>
        <taxon>Pseudomonadota</taxon>
        <taxon>Gammaproteobacteria</taxon>
        <taxon>Chromatiales</taxon>
        <taxon>Chromatiaceae</taxon>
        <taxon>Candidatus Nitrosacidococcus</taxon>
    </lineage>
</organism>
<dbReference type="PANTHER" id="PTHR18934">
    <property type="entry name" value="ATP-DEPENDENT RNA HELICASE"/>
    <property type="match status" value="1"/>
</dbReference>
<gene>
    <name evidence="7" type="primary">hrpA</name>
    <name evidence="7" type="ORF">NSCAC_0550</name>
</gene>
<dbReference type="InterPro" id="IPR027417">
    <property type="entry name" value="P-loop_NTPase"/>
</dbReference>
<dbReference type="InterPro" id="IPR001650">
    <property type="entry name" value="Helicase_C-like"/>
</dbReference>
<evidence type="ECO:0000256" key="2">
    <source>
        <dbReference type="ARBA" id="ARBA00022801"/>
    </source>
</evidence>
<dbReference type="PANTHER" id="PTHR18934:SF99">
    <property type="entry name" value="ATP-DEPENDENT RNA HELICASE DHX37-RELATED"/>
    <property type="match status" value="1"/>
</dbReference>
<evidence type="ECO:0000256" key="3">
    <source>
        <dbReference type="ARBA" id="ARBA00022806"/>
    </source>
</evidence>
<dbReference type="SMART" id="SM00847">
    <property type="entry name" value="HA2"/>
    <property type="match status" value="1"/>
</dbReference>
<dbReference type="InterPro" id="IPR003593">
    <property type="entry name" value="AAA+_ATPase"/>
</dbReference>
<feature type="domain" description="Helicase C-terminal" evidence="6">
    <location>
        <begin position="272"/>
        <end position="444"/>
    </location>
</feature>
<dbReference type="Proteomes" id="UP000516072">
    <property type="component" value="Chromosome"/>
</dbReference>
<dbReference type="InterPro" id="IPR010222">
    <property type="entry name" value="RNA_helicase_HrpA"/>
</dbReference>
<dbReference type="GO" id="GO:0003724">
    <property type="term" value="F:RNA helicase activity"/>
    <property type="evidence" value="ECO:0007669"/>
    <property type="project" value="UniProtKB-EC"/>
</dbReference>
<dbReference type="EC" id="3.6.4.13" evidence="7"/>
<dbReference type="InterPro" id="IPR048333">
    <property type="entry name" value="HA2_WH"/>
</dbReference>
<feature type="domain" description="Helicase ATP-binding" evidence="5">
    <location>
        <begin position="85"/>
        <end position="248"/>
    </location>
</feature>
<keyword evidence="1" id="KW-0547">Nucleotide-binding</keyword>